<dbReference type="InterPro" id="IPR017182">
    <property type="entry name" value="METTL16/PsiM"/>
</dbReference>
<evidence type="ECO:0000256" key="2">
    <source>
        <dbReference type="ARBA" id="ARBA00022603"/>
    </source>
</evidence>
<feature type="compositionally biased region" description="Basic and acidic residues" evidence="6">
    <location>
        <begin position="453"/>
        <end position="463"/>
    </location>
</feature>
<evidence type="ECO:0000256" key="5">
    <source>
        <dbReference type="PIRNR" id="PIRNR037350"/>
    </source>
</evidence>
<gene>
    <name evidence="7" type="ORF">I306_00958</name>
</gene>
<keyword evidence="2 5" id="KW-0489">Methyltransferase</keyword>
<dbReference type="PANTHER" id="PTHR13393">
    <property type="entry name" value="SAM-DEPENDENT METHYLTRANSFERASE"/>
    <property type="match status" value="1"/>
</dbReference>
<dbReference type="CDD" id="cd02440">
    <property type="entry name" value="AdoMet_MTases"/>
    <property type="match status" value="1"/>
</dbReference>
<dbReference type="GO" id="GO:0008168">
    <property type="term" value="F:methyltransferase activity"/>
    <property type="evidence" value="ECO:0007669"/>
    <property type="project" value="UniProtKB-KW"/>
</dbReference>
<evidence type="ECO:0000313" key="7">
    <source>
        <dbReference type="EMBL" id="KIR81922.1"/>
    </source>
</evidence>
<dbReference type="PIRSF" id="PIRSF037350">
    <property type="entry name" value="Mtase_ZK1128_prd"/>
    <property type="match status" value="1"/>
</dbReference>
<keyword evidence="3 5" id="KW-0808">Transferase</keyword>
<organism evidence="7 8">
    <name type="scientific">Cryptococcus gattii EJB2</name>
    <dbReference type="NCBI Taxonomy" id="1296103"/>
    <lineage>
        <taxon>Eukaryota</taxon>
        <taxon>Fungi</taxon>
        <taxon>Dikarya</taxon>
        <taxon>Basidiomycota</taxon>
        <taxon>Agaricomycotina</taxon>
        <taxon>Tremellomycetes</taxon>
        <taxon>Tremellales</taxon>
        <taxon>Cryptococcaceae</taxon>
        <taxon>Cryptococcus</taxon>
        <taxon>Cryptococcus gattii species complex</taxon>
    </lineage>
</organism>
<dbReference type="Proteomes" id="UP000054272">
    <property type="component" value="Unassembled WGS sequence"/>
</dbReference>
<dbReference type="InterPro" id="IPR010286">
    <property type="entry name" value="METTL16/RlmF"/>
</dbReference>
<evidence type="ECO:0000256" key="1">
    <source>
        <dbReference type="ARBA" id="ARBA00005878"/>
    </source>
</evidence>
<evidence type="ECO:0000313" key="8">
    <source>
        <dbReference type="Proteomes" id="UP000054272"/>
    </source>
</evidence>
<dbReference type="Gene3D" id="3.40.50.150">
    <property type="entry name" value="Vaccinia Virus protein VP39"/>
    <property type="match status" value="1"/>
</dbReference>
<evidence type="ECO:0000256" key="4">
    <source>
        <dbReference type="ARBA" id="ARBA00022691"/>
    </source>
</evidence>
<reference evidence="7 8" key="1">
    <citation type="submission" date="2015-01" db="EMBL/GenBank/DDBJ databases">
        <title>The Genome Sequence of Cryptococcus gattii EJB2.</title>
        <authorList>
            <consortium name="The Broad Institute Genomics Platform"/>
            <person name="Cuomo C."/>
            <person name="Litvintseva A."/>
            <person name="Chen Y."/>
            <person name="Heitman J."/>
            <person name="Sun S."/>
            <person name="Springer D."/>
            <person name="Dromer F."/>
            <person name="Young S."/>
            <person name="Zeng Q."/>
            <person name="Gargeya S."/>
            <person name="Abouelleil A."/>
            <person name="Alvarado L."/>
            <person name="Chapman S.B."/>
            <person name="Gainer-Dewar J."/>
            <person name="Goldberg J."/>
            <person name="Griggs A."/>
            <person name="Gujja S."/>
            <person name="Hansen M."/>
            <person name="Howarth C."/>
            <person name="Imamovic A."/>
            <person name="Larimer J."/>
            <person name="Murphy C."/>
            <person name="Naylor J."/>
            <person name="Pearson M."/>
            <person name="Priest M."/>
            <person name="Roberts A."/>
            <person name="Saif S."/>
            <person name="Shea T."/>
            <person name="Sykes S."/>
            <person name="Wortman J."/>
            <person name="Nusbaum C."/>
            <person name="Birren B."/>
        </authorList>
    </citation>
    <scope>NUCLEOTIDE SEQUENCE [LARGE SCALE GENOMIC DNA]</scope>
    <source>
        <strain evidence="7 8">EJB2</strain>
    </source>
</reference>
<dbReference type="InterPro" id="IPR029063">
    <property type="entry name" value="SAM-dependent_MTases_sf"/>
</dbReference>
<dbReference type="EMBL" id="KN848585">
    <property type="protein sequence ID" value="KIR81922.1"/>
    <property type="molecule type" value="Genomic_DNA"/>
</dbReference>
<feature type="region of interest" description="Disordered" evidence="6">
    <location>
        <begin position="451"/>
        <end position="485"/>
    </location>
</feature>
<dbReference type="Pfam" id="PF05971">
    <property type="entry name" value="Methyltransf_10"/>
    <property type="match status" value="1"/>
</dbReference>
<evidence type="ECO:0000256" key="3">
    <source>
        <dbReference type="ARBA" id="ARBA00022679"/>
    </source>
</evidence>
<dbReference type="GO" id="GO:0032259">
    <property type="term" value="P:methylation"/>
    <property type="evidence" value="ECO:0007669"/>
    <property type="project" value="UniProtKB-KW"/>
</dbReference>
<feature type="compositionally biased region" description="Basic residues" evidence="6">
    <location>
        <begin position="476"/>
        <end position="485"/>
    </location>
</feature>
<keyword evidence="8" id="KW-1185">Reference proteome</keyword>
<proteinExistence type="inferred from homology"/>
<name>A0ABR5C225_9TREE</name>
<dbReference type="SUPFAM" id="SSF53335">
    <property type="entry name" value="S-adenosyl-L-methionine-dependent methyltransferases"/>
    <property type="match status" value="1"/>
</dbReference>
<evidence type="ECO:0000256" key="6">
    <source>
        <dbReference type="SAM" id="MobiDB-lite"/>
    </source>
</evidence>
<keyword evidence="4" id="KW-0949">S-adenosyl-L-methionine</keyword>
<comment type="similarity">
    <text evidence="1 5">Belongs to the methyltransferase superfamily. METTL16/RlmF family.</text>
</comment>
<protein>
    <submittedName>
        <fullName evidence="7">Methyltransferase</fullName>
    </submittedName>
</protein>
<sequence length="485" mass="55291">MHQNNPYLKQKPDFARLASRYPKFAPFVNISEDGYPSIDFQNPAALRELTRCLLKEDWDLDVDLREDRLCPTIPNRLDYIYHMLDLEPHLPSSSLRPLRILDVGTGATAIYPILLARLRPDSRIVATEIDESSYRHAKATLEKNNISSSSISILKSPTPDPILFPLLQSKGNCEEWDFTICNPPFFASTQEMLQGMELKDRQAHAAPTASDNELITRGGELAFITSMIRESIDIGQRCTWYTTLVGKYSSLQPLIEILRDLKIDNYFITNIKQSRTSRWILGWSHTTTRLPDSITRPYAIMENTTFAQLLPSSNTVRFHAPPTVSSATLKAKVLDVLRTVALDPSKDSPDPSQYEGETQDSILIAPRINTWSRAARRMAARQESKVEPESQREAREPPALFRCRIKYISSHATQVDGSPSLEIDWVEGRREDREAWESFCNFLLSKLGLSRKRQAETEPDGHLPKRSRSQFQGNRTRARMATKQE</sequence>
<accession>A0ABR5C225</accession>
<dbReference type="PANTHER" id="PTHR13393:SF0">
    <property type="entry name" value="RNA N6-ADENOSINE-METHYLTRANSFERASE METTL16"/>
    <property type="match status" value="1"/>
</dbReference>